<accession>A0AAW3PNJ5</accession>
<dbReference type="AlphaFoldDB" id="A0AAW3PNJ5"/>
<reference evidence="1 2" key="1">
    <citation type="submission" date="2015-11" db="EMBL/GenBank/DDBJ databases">
        <authorList>
            <person name="Sahl J."/>
            <person name="Wagner D."/>
            <person name="Keim P."/>
        </authorList>
    </citation>
    <scope>NUCLEOTIDE SEQUENCE [LARGE SCALE GENOMIC DNA]</scope>
    <source>
        <strain evidence="1 2">AZ-4-2-10-S1-D7</strain>
    </source>
</reference>
<dbReference type="Proteomes" id="UP000070434">
    <property type="component" value="Unassembled WGS sequence"/>
</dbReference>
<organism evidence="1 2">
    <name type="scientific">Burkholderia anthina</name>
    <dbReference type="NCBI Taxonomy" id="179879"/>
    <lineage>
        <taxon>Bacteria</taxon>
        <taxon>Pseudomonadati</taxon>
        <taxon>Pseudomonadota</taxon>
        <taxon>Betaproteobacteria</taxon>
        <taxon>Burkholderiales</taxon>
        <taxon>Burkholderiaceae</taxon>
        <taxon>Burkholderia</taxon>
        <taxon>Burkholderia cepacia complex</taxon>
    </lineage>
</organism>
<evidence type="ECO:0000313" key="2">
    <source>
        <dbReference type="Proteomes" id="UP000070434"/>
    </source>
</evidence>
<comment type="caution">
    <text evidence="1">The sequence shown here is derived from an EMBL/GenBank/DDBJ whole genome shotgun (WGS) entry which is preliminary data.</text>
</comment>
<gene>
    <name evidence="1" type="ORF">WS64_29350</name>
</gene>
<proteinExistence type="predicted"/>
<evidence type="ECO:0000313" key="1">
    <source>
        <dbReference type="EMBL" id="KWZ29608.1"/>
    </source>
</evidence>
<dbReference type="EMBL" id="LNJP01000004">
    <property type="protein sequence ID" value="KWZ29608.1"/>
    <property type="molecule type" value="Genomic_DNA"/>
</dbReference>
<name>A0AAW3PNJ5_9BURK</name>
<protein>
    <submittedName>
        <fullName evidence="1">Uncharacterized protein</fullName>
    </submittedName>
</protein>
<sequence>MWRRPLIPNNDAVPHAKTDAGEPMRRLWRDALACAAGLRDALPKAVRTAGKGAPAEEHRRMIWVFVSPIQAPPP</sequence>